<reference evidence="1 2" key="1">
    <citation type="journal article" date="2012" name="J. Virol.">
        <title>Complete Genome Sequence of the Novel Escherichia coli Phage phAPEC8.</title>
        <authorList>
            <person name="Tsonos J."/>
            <person name="Adriaenssens E.M."/>
            <person name="Klumpp J."/>
            <person name="Hernalsteens J.P."/>
            <person name="Lavigne R."/>
            <person name="De Greve H."/>
        </authorList>
    </citation>
    <scope>NUCLEOTIDE SEQUENCE [LARGE SCALE GENOMIC DNA]</scope>
</reference>
<dbReference type="RefSeq" id="YP_007348601.1">
    <property type="nucleotide sequence ID" value="NC_020079.1"/>
</dbReference>
<proteinExistence type="predicted"/>
<dbReference type="EMBL" id="JX561091">
    <property type="protein sequence ID" value="AFU62804.1"/>
    <property type="molecule type" value="Genomic_DNA"/>
</dbReference>
<dbReference type="KEGG" id="vg:14516731"/>
<gene>
    <name evidence="1" type="ORF">phAPEC8_00233</name>
</gene>
<dbReference type="GeneID" id="14516731"/>
<sequence>MTKNKVIKYALYGRMGVDCEWMLLAQHIPSYHAALEIREHYKKTWRLVVCKGYEEVI</sequence>
<keyword evidence="2" id="KW-1185">Reference proteome</keyword>
<accession>K7QL92</accession>
<dbReference type="Proteomes" id="UP000009369">
    <property type="component" value="Segment"/>
</dbReference>
<name>K7QL92_9CAUD</name>
<dbReference type="OrthoDB" id="27796at10239"/>
<evidence type="ECO:0000313" key="2">
    <source>
        <dbReference type="Proteomes" id="UP000009369"/>
    </source>
</evidence>
<organism evidence="1 2">
    <name type="scientific">Escherichia phage phAPEC8</name>
    <dbReference type="NCBI Taxonomy" id="1229753"/>
    <lineage>
        <taxon>Viruses</taxon>
        <taxon>Duplodnaviria</taxon>
        <taxon>Heunggongvirae</taxon>
        <taxon>Uroviricota</taxon>
        <taxon>Caudoviricetes</taxon>
        <taxon>Stephanstirmvirinae</taxon>
        <taxon>Phapecoctavirus</taxon>
        <taxon>Phapecoctavirus phAPEC8</taxon>
        <taxon>Escherichia virus phAPEC8</taxon>
    </lineage>
</organism>
<protein>
    <submittedName>
        <fullName evidence="1">Uncharacterized protein</fullName>
    </submittedName>
</protein>
<evidence type="ECO:0000313" key="1">
    <source>
        <dbReference type="EMBL" id="AFU62804.1"/>
    </source>
</evidence>